<evidence type="ECO:0000259" key="11">
    <source>
        <dbReference type="SMART" id="SM00449"/>
    </source>
</evidence>
<evidence type="ECO:0000256" key="2">
    <source>
        <dbReference type="ARBA" id="ARBA00009358"/>
    </source>
</evidence>
<dbReference type="Pfam" id="PF00400">
    <property type="entry name" value="WD40"/>
    <property type="match status" value="1"/>
</dbReference>
<feature type="region of interest" description="Disordered" evidence="10">
    <location>
        <begin position="806"/>
        <end position="1050"/>
    </location>
</feature>
<dbReference type="SMART" id="SM00320">
    <property type="entry name" value="WD40"/>
    <property type="match status" value="6"/>
</dbReference>
<dbReference type="Gene3D" id="1.25.40.1030">
    <property type="match status" value="1"/>
</dbReference>
<evidence type="ECO:0000256" key="9">
    <source>
        <dbReference type="PROSITE-ProRule" id="PRU00221"/>
    </source>
</evidence>
<comment type="caution">
    <text evidence="12">The sequence shown here is derived from an EMBL/GenBank/DDBJ whole genome shotgun (WGS) entry which is preliminary data.</text>
</comment>
<dbReference type="Gene3D" id="2.60.120.920">
    <property type="match status" value="1"/>
</dbReference>
<dbReference type="PROSITE" id="PS50082">
    <property type="entry name" value="WD_REPEATS_2"/>
    <property type="match status" value="1"/>
</dbReference>
<dbReference type="SUPFAM" id="SSF50978">
    <property type="entry name" value="WD40 repeat-like"/>
    <property type="match status" value="1"/>
</dbReference>
<dbReference type="OrthoDB" id="542917at2759"/>
<dbReference type="InterPro" id="IPR036322">
    <property type="entry name" value="WD40_repeat_dom_sf"/>
</dbReference>
<name>A0A7J6PB52_PEROL</name>
<feature type="compositionally biased region" description="Low complexity" evidence="10">
    <location>
        <begin position="863"/>
        <end position="883"/>
    </location>
</feature>
<keyword evidence="3" id="KW-0813">Transport</keyword>
<dbReference type="InterPro" id="IPR003877">
    <property type="entry name" value="SPRY_dom"/>
</dbReference>
<comment type="subcellular location">
    <subcellularLocation>
        <location evidence="1">Endoplasmic reticulum</location>
    </subcellularLocation>
</comment>
<evidence type="ECO:0000256" key="8">
    <source>
        <dbReference type="ARBA" id="ARBA00022927"/>
    </source>
</evidence>
<keyword evidence="8" id="KW-0653">Protein transport</keyword>
<feature type="compositionally biased region" description="Polar residues" evidence="10">
    <location>
        <begin position="1040"/>
        <end position="1050"/>
    </location>
</feature>
<feature type="compositionally biased region" description="Low complexity" evidence="10">
    <location>
        <begin position="505"/>
        <end position="516"/>
    </location>
</feature>
<feature type="compositionally biased region" description="Low complexity" evidence="10">
    <location>
        <begin position="999"/>
        <end position="1023"/>
    </location>
</feature>
<accession>A0A7J6PB52</accession>
<dbReference type="GO" id="GO:0007029">
    <property type="term" value="P:endoplasmic reticulum organization"/>
    <property type="evidence" value="ECO:0007669"/>
    <property type="project" value="TreeGrafter"/>
</dbReference>
<feature type="compositionally biased region" description="Low complexity" evidence="10">
    <location>
        <begin position="971"/>
        <end position="992"/>
    </location>
</feature>
<dbReference type="Pfam" id="PF12931">
    <property type="entry name" value="TPR_Sec16"/>
    <property type="match status" value="1"/>
</dbReference>
<dbReference type="Proteomes" id="UP000541610">
    <property type="component" value="Unassembled WGS sequence"/>
</dbReference>
<keyword evidence="6" id="KW-0256">Endoplasmic reticulum</keyword>
<protein>
    <submittedName>
        <fullName evidence="12">Protein transport protein S31</fullName>
    </submittedName>
</protein>
<dbReference type="CDD" id="cd12872">
    <property type="entry name" value="SPRY_Ash2"/>
    <property type="match status" value="1"/>
</dbReference>
<dbReference type="SUPFAM" id="SSF49899">
    <property type="entry name" value="Concanavalin A-like lectins/glucanases"/>
    <property type="match status" value="1"/>
</dbReference>
<feature type="compositionally biased region" description="Low complexity" evidence="10">
    <location>
        <begin position="904"/>
        <end position="921"/>
    </location>
</feature>
<dbReference type="GO" id="GO:0090110">
    <property type="term" value="P:COPII-coated vesicle cargo loading"/>
    <property type="evidence" value="ECO:0007669"/>
    <property type="project" value="TreeGrafter"/>
</dbReference>
<feature type="compositionally biased region" description="Low complexity" evidence="10">
    <location>
        <begin position="541"/>
        <end position="557"/>
    </location>
</feature>
<evidence type="ECO:0000256" key="3">
    <source>
        <dbReference type="ARBA" id="ARBA00022448"/>
    </source>
</evidence>
<dbReference type="GO" id="GO:0070971">
    <property type="term" value="C:endoplasmic reticulum exit site"/>
    <property type="evidence" value="ECO:0007669"/>
    <property type="project" value="TreeGrafter"/>
</dbReference>
<feature type="region of interest" description="Disordered" evidence="10">
    <location>
        <begin position="499"/>
        <end position="557"/>
    </location>
</feature>
<evidence type="ECO:0000313" key="12">
    <source>
        <dbReference type="EMBL" id="KAF4693359.1"/>
    </source>
</evidence>
<dbReference type="Pfam" id="PF00622">
    <property type="entry name" value="SPRY"/>
    <property type="match status" value="1"/>
</dbReference>
<sequence length="1559" mass="168635">MKTSSNRTAFIAFAPEGVTSPERRNVLAMGGATSGISGNDFSTNTKLEFAKMDLENNDTEMPVLASIDLESPFHSLDWGTFPDSSKLPMGILAGGLGDGTVRLWDPAAILDGGGREHGTLNEMQLHNGMPTTALQFHPAKPGLIGSGGADGEVNIISCDNPRNPSVFKPTHGPNKHAGTEVTCLDWNRKVQHILATASGTNGLTVVWDLKSKKEVIGFRDPGNRTRISSLLWHPDIPTQLLVAYNDDNNPTVQFWDLRNCRYPFKETSGHTKGISCASYCPQDSSLLLTSGRDNRTVVWHMGESATAQGAPNQDQSSSMDIFAELQCTSPAFDVAWSNSSAGIVATAATSGKVTVQSVTARQHVNNVRTPPKWQKAPVGVSFGFAGKMVSFGPDSTRVRMDVVPEEPALVKEADRFENYLARGRKGALKDYCEVKIDEISDEHEKLSWDIMACLFDEDYRQEIVSKIGIDHTEIVKAAEQYLGRPVKRDRSDNAIANQSGATQGDVVDNQQQQNQQATPMDSEQAESLFDTLARTNEESEQQAAEQGGASSAGGLLSPVADMTRSETDWTTGVEHIIKQSLLVGDLNAAVDCCMRSGKYADALLLASGGGQDLWLRTRDEYMRRQQDPFFRMVSYIMTNDMEKLVATSDLNTWQETLAILCTYANEQEFPQLCENLAQRLEKERFDIRAAVLCYMICGNFSQTVRIWASMSTPGASSQSTALQDLVEKMAVMQAAVKYEGKDSIFVSKVSRYAQMLANSGRVTAAMRYLTIIKPSSQYQQQGPQNAASDILKDRIYNSAPQGVMNQIVPTAPPFPFQPVNIQPSVQQQQRPGMMQQQQHQQQQHVAGRTPYGQRSSAPGGMYGHQQQQGYVRGPGATAGPAAGYGHSRPPMAPGAPSVASYGGAVSHGPVAASPAAASHAPMVPPQPTGMPGTLPPGGARPGQQSPYSAAPSPAGYQPGYEGAYQQGHVAGGYPAQQQQQQPVAGYGGPQAQSGYGTPGYAQRSPRQQQQYGMQQQSGGMSPAINGPTASGSMRGGVATPVQQPASATPMGSGSVRMLVVVDHDWLQDPLQLLMQLLFQQHQAFPSVGQCPPRAVQVQQSGYSNPATLSGNQAVGAHCVPSQPQAPPMAAADVSNCQRVLNQLLEINCQDGNRRKREDLTKRLNELYSKLQNGDISETAQEKVKELCAAVDGQDFHAAKRIVADLSAHEWDHNKNWFYRRSCGDGLTSYGVVLHIVPRGRLRAVVSSTNEWAQIHRHQVVGPGGTPPPTGSFLRAAPVMINNPDRECKEMGWSLRYVDRKIHVSENRLGATGDQGYSTVAFAGSESLLVLATHGASSGSWYYELTYLGEGSRHTSTARMEAHIRVGWSTRMTRYDMPIGSDCFSYAMRDIDACKIVVARRIPYGRRRIFPGDTIGCHLFIRDAPKTALRADDGRPESSLWLPGLLCDPEDPPVPVISEGSAISYSLNGESLGVAFHDVVEGEYFPAVSLYGGATVEANFGPAFKCPPPEGARPCSEMFVPDDGAPPLRPAHYIPRGATAETKLAASEMILSSPKAEGVA</sequence>
<keyword evidence="7" id="KW-0931">ER-Golgi transport</keyword>
<feature type="compositionally biased region" description="Low complexity" evidence="10">
    <location>
        <begin position="826"/>
        <end position="844"/>
    </location>
</feature>
<gene>
    <name evidence="12" type="primary">SEC31</name>
    <name evidence="12" type="ORF">FOZ60_011102</name>
</gene>
<dbReference type="InterPro" id="IPR043136">
    <property type="entry name" value="B30.2/SPRY_sf"/>
</dbReference>
<dbReference type="InterPro" id="IPR001680">
    <property type="entry name" value="WD40_rpt"/>
</dbReference>
<dbReference type="EMBL" id="JABANP010000046">
    <property type="protein sequence ID" value="KAF4693359.1"/>
    <property type="molecule type" value="Genomic_DNA"/>
</dbReference>
<comment type="similarity">
    <text evidence="2">Belongs to the WD repeat SEC31 family.</text>
</comment>
<dbReference type="GO" id="GO:0030127">
    <property type="term" value="C:COPII vesicle coat"/>
    <property type="evidence" value="ECO:0007669"/>
    <property type="project" value="TreeGrafter"/>
</dbReference>
<reference evidence="12 13" key="1">
    <citation type="submission" date="2020-04" db="EMBL/GenBank/DDBJ databases">
        <title>Perkinsus olseni comparative genomics.</title>
        <authorList>
            <person name="Bogema D.R."/>
        </authorList>
    </citation>
    <scope>NUCLEOTIDE SEQUENCE [LARGE SCALE GENOMIC DNA]</scope>
    <source>
        <strain evidence="12">00978-12</strain>
    </source>
</reference>
<dbReference type="Gene3D" id="1.20.940.10">
    <property type="entry name" value="Functional domain of the splicing factor Prp18"/>
    <property type="match status" value="1"/>
</dbReference>
<dbReference type="PANTHER" id="PTHR13923:SF11">
    <property type="entry name" value="SECRETORY 31, ISOFORM D"/>
    <property type="match status" value="1"/>
</dbReference>
<proteinExistence type="inferred from homology"/>
<dbReference type="SMART" id="SM00449">
    <property type="entry name" value="SPRY"/>
    <property type="match status" value="1"/>
</dbReference>
<dbReference type="GO" id="GO:0015031">
    <property type="term" value="P:protein transport"/>
    <property type="evidence" value="ECO:0007669"/>
    <property type="project" value="UniProtKB-KW"/>
</dbReference>
<dbReference type="InterPro" id="IPR013320">
    <property type="entry name" value="ConA-like_dom_sf"/>
</dbReference>
<dbReference type="InterPro" id="IPR015943">
    <property type="entry name" value="WD40/YVTN_repeat-like_dom_sf"/>
</dbReference>
<evidence type="ECO:0000256" key="4">
    <source>
        <dbReference type="ARBA" id="ARBA00022574"/>
    </source>
</evidence>
<keyword evidence="5" id="KW-0677">Repeat</keyword>
<dbReference type="Gene3D" id="2.130.10.10">
    <property type="entry name" value="YVTN repeat-like/Quinoprotein amine dehydrogenase"/>
    <property type="match status" value="1"/>
</dbReference>
<dbReference type="GO" id="GO:0005198">
    <property type="term" value="F:structural molecule activity"/>
    <property type="evidence" value="ECO:0007669"/>
    <property type="project" value="TreeGrafter"/>
</dbReference>
<feature type="repeat" description="WD" evidence="9">
    <location>
        <begin position="267"/>
        <end position="309"/>
    </location>
</feature>
<evidence type="ECO:0000256" key="5">
    <source>
        <dbReference type="ARBA" id="ARBA00022737"/>
    </source>
</evidence>
<dbReference type="InterPro" id="IPR040251">
    <property type="entry name" value="SEC31-like"/>
</dbReference>
<evidence type="ECO:0000313" key="13">
    <source>
        <dbReference type="Proteomes" id="UP000541610"/>
    </source>
</evidence>
<evidence type="ECO:0000256" key="7">
    <source>
        <dbReference type="ARBA" id="ARBA00022892"/>
    </source>
</evidence>
<dbReference type="InterPro" id="IPR024298">
    <property type="entry name" value="Sec16_Sec23-bd"/>
</dbReference>
<evidence type="ECO:0000256" key="10">
    <source>
        <dbReference type="SAM" id="MobiDB-lite"/>
    </source>
</evidence>
<evidence type="ECO:0000256" key="6">
    <source>
        <dbReference type="ARBA" id="ARBA00022824"/>
    </source>
</evidence>
<dbReference type="PANTHER" id="PTHR13923">
    <property type="entry name" value="SEC31-RELATED PROTEIN"/>
    <property type="match status" value="1"/>
</dbReference>
<organism evidence="12 13">
    <name type="scientific">Perkinsus olseni</name>
    <name type="common">Perkinsus atlanticus</name>
    <dbReference type="NCBI Taxonomy" id="32597"/>
    <lineage>
        <taxon>Eukaryota</taxon>
        <taxon>Sar</taxon>
        <taxon>Alveolata</taxon>
        <taxon>Perkinsozoa</taxon>
        <taxon>Perkinsea</taxon>
        <taxon>Perkinsida</taxon>
        <taxon>Perkinsidae</taxon>
        <taxon>Perkinsus</taxon>
    </lineage>
</organism>
<evidence type="ECO:0000256" key="1">
    <source>
        <dbReference type="ARBA" id="ARBA00004240"/>
    </source>
</evidence>
<keyword evidence="4 9" id="KW-0853">WD repeat</keyword>
<feature type="domain" description="SPRY" evidence="11">
    <location>
        <begin position="1337"/>
        <end position="1503"/>
    </location>
</feature>